<comment type="caution">
    <text evidence="2">The sequence shown here is derived from an EMBL/GenBank/DDBJ whole genome shotgun (WGS) entry which is preliminary data.</text>
</comment>
<dbReference type="EMBL" id="BSXT01000519">
    <property type="protein sequence ID" value="GMF29220.1"/>
    <property type="molecule type" value="Genomic_DNA"/>
</dbReference>
<keyword evidence="3" id="KW-1185">Reference proteome</keyword>
<evidence type="ECO:0000256" key="1">
    <source>
        <dbReference type="SAM" id="MobiDB-lite"/>
    </source>
</evidence>
<organism evidence="2 3">
    <name type="scientific">Phytophthora fragariaefolia</name>
    <dbReference type="NCBI Taxonomy" id="1490495"/>
    <lineage>
        <taxon>Eukaryota</taxon>
        <taxon>Sar</taxon>
        <taxon>Stramenopiles</taxon>
        <taxon>Oomycota</taxon>
        <taxon>Peronosporomycetes</taxon>
        <taxon>Peronosporales</taxon>
        <taxon>Peronosporaceae</taxon>
        <taxon>Phytophthora</taxon>
    </lineage>
</organism>
<evidence type="ECO:0000313" key="3">
    <source>
        <dbReference type="Proteomes" id="UP001165121"/>
    </source>
</evidence>
<sequence>MAITTPRARSLQQWTSPQTHTFLKENGISLVARVGRVLEGELAGLGRELRVLAHEAGGLLAARGVSGRGVRVGAERRLELRVAAHDEQVDEGVEAHEHAGDGGERRADAEVQEADEEDKGGAALVAVEEAEVGADGRLHAREAALEEQEQDAEHDDVDGHERARDVERDEGRDAHDARDDLQDGAAHVAQAHVAQQLGQLHLVHVVHLLDEVALGRRGGRHVAAHAVGVDGHARGVHHGCAAGPGGVGGQRGGGRLFLDWLRAPLPVSRLKLAARKHRQEWNEKAAQFGREFYLGGRVYGSVTRALKRGRT</sequence>
<protein>
    <submittedName>
        <fullName evidence="2">Unnamed protein product</fullName>
    </submittedName>
</protein>
<evidence type="ECO:0000313" key="2">
    <source>
        <dbReference type="EMBL" id="GMF29220.1"/>
    </source>
</evidence>
<feature type="compositionally biased region" description="Basic and acidic residues" evidence="1">
    <location>
        <begin position="157"/>
        <end position="177"/>
    </location>
</feature>
<name>A0A9W6UAJ9_9STRA</name>
<reference evidence="2" key="1">
    <citation type="submission" date="2023-04" db="EMBL/GenBank/DDBJ databases">
        <title>Phytophthora fragariaefolia NBRC 109709.</title>
        <authorList>
            <person name="Ichikawa N."/>
            <person name="Sato H."/>
            <person name="Tonouchi N."/>
        </authorList>
    </citation>
    <scope>NUCLEOTIDE SEQUENCE</scope>
    <source>
        <strain evidence="2">NBRC 109709</strain>
    </source>
</reference>
<feature type="region of interest" description="Disordered" evidence="1">
    <location>
        <begin position="145"/>
        <end position="177"/>
    </location>
</feature>
<proteinExistence type="predicted"/>
<gene>
    <name evidence="2" type="ORF">Pfra01_000621900</name>
</gene>
<accession>A0A9W6UAJ9</accession>
<dbReference type="Proteomes" id="UP001165121">
    <property type="component" value="Unassembled WGS sequence"/>
</dbReference>
<feature type="compositionally biased region" description="Acidic residues" evidence="1">
    <location>
        <begin position="145"/>
        <end position="156"/>
    </location>
</feature>
<feature type="region of interest" description="Disordered" evidence="1">
    <location>
        <begin position="92"/>
        <end position="122"/>
    </location>
</feature>
<dbReference type="AlphaFoldDB" id="A0A9W6UAJ9"/>
<feature type="compositionally biased region" description="Basic and acidic residues" evidence="1">
    <location>
        <begin position="92"/>
        <end position="109"/>
    </location>
</feature>